<organism evidence="9 10">
    <name type="scientific">Cytobacillus kochii</name>
    <dbReference type="NCBI Taxonomy" id="859143"/>
    <lineage>
        <taxon>Bacteria</taxon>
        <taxon>Bacillati</taxon>
        <taxon>Bacillota</taxon>
        <taxon>Bacilli</taxon>
        <taxon>Bacillales</taxon>
        <taxon>Bacillaceae</taxon>
        <taxon>Cytobacillus</taxon>
    </lineage>
</organism>
<evidence type="ECO:0000313" key="10">
    <source>
        <dbReference type="Proteomes" id="UP000215137"/>
    </source>
</evidence>
<evidence type="ECO:0000256" key="6">
    <source>
        <dbReference type="SAM" id="MobiDB-lite"/>
    </source>
</evidence>
<dbReference type="AlphaFoldDB" id="A0A248TCQ1"/>
<feature type="signal peptide" evidence="8">
    <location>
        <begin position="1"/>
        <end position="31"/>
    </location>
</feature>
<dbReference type="InterPro" id="IPR022781">
    <property type="entry name" value="Flagellar_biosynth_FliO"/>
</dbReference>
<dbReference type="RefSeq" id="WP_095369519.1">
    <property type="nucleotide sequence ID" value="NZ_CP022983.1"/>
</dbReference>
<evidence type="ECO:0000256" key="3">
    <source>
        <dbReference type="ARBA" id="ARBA00022692"/>
    </source>
</evidence>
<evidence type="ECO:0008006" key="11">
    <source>
        <dbReference type="Google" id="ProtNLM"/>
    </source>
</evidence>
<name>A0A248TCQ1_9BACI</name>
<dbReference type="Proteomes" id="UP000215137">
    <property type="component" value="Chromosome"/>
</dbReference>
<dbReference type="GO" id="GO:0044781">
    <property type="term" value="P:bacterial-type flagellum organization"/>
    <property type="evidence" value="ECO:0007669"/>
    <property type="project" value="InterPro"/>
</dbReference>
<sequence>MNMYKQVIGRICILAISCLFLTQLLHVTASAESRSVEEMVKDEEKSTEKNEVEPNIHSEEITADTTEVGLNAWDFIQMIFATVFVVGLLYGLLKFVNKKSRSYKSTNVVNHLGGTALGQNRSVQVVKIGEKVYILGVGENVQLISEVADKEERDTLLKNYEEQGDQSLQAKQFLTQPFKIMKKSESEQVKNQSFQDILSKQLADMKKKTFRPT</sequence>
<keyword evidence="3 7" id="KW-0812">Transmembrane</keyword>
<protein>
    <recommendedName>
        <fullName evidence="11">Flagellar biosynthesis protein FliZ</fullName>
    </recommendedName>
</protein>
<feature type="transmembrane region" description="Helical" evidence="7">
    <location>
        <begin position="75"/>
        <end position="93"/>
    </location>
</feature>
<keyword evidence="5 7" id="KW-0472">Membrane</keyword>
<reference evidence="9 10" key="1">
    <citation type="submission" date="2017-08" db="EMBL/GenBank/DDBJ databases">
        <title>Complete Genome Sequence of Bacillus kochii Oregon-R-modENCODE STRAIN BDGP4, isolated from Drosophila melanogaster gut.</title>
        <authorList>
            <person name="Wan K.H."/>
            <person name="Yu C."/>
            <person name="Park S."/>
            <person name="Hammonds A.S."/>
            <person name="Booth B.W."/>
            <person name="Celniker S.E."/>
        </authorList>
    </citation>
    <scope>NUCLEOTIDE SEQUENCE [LARGE SCALE GENOMIC DNA]</scope>
    <source>
        <strain evidence="9 10">BDGP4</strain>
    </source>
</reference>
<evidence type="ECO:0000256" key="1">
    <source>
        <dbReference type="ARBA" id="ARBA00004236"/>
    </source>
</evidence>
<dbReference type="KEGG" id="bko:CKF48_00550"/>
<feature type="region of interest" description="Disordered" evidence="6">
    <location>
        <begin position="36"/>
        <end position="58"/>
    </location>
</feature>
<evidence type="ECO:0000256" key="5">
    <source>
        <dbReference type="ARBA" id="ARBA00023136"/>
    </source>
</evidence>
<keyword evidence="8" id="KW-0732">Signal</keyword>
<dbReference type="EMBL" id="CP022983">
    <property type="protein sequence ID" value="ASV65944.1"/>
    <property type="molecule type" value="Genomic_DNA"/>
</dbReference>
<keyword evidence="4 7" id="KW-1133">Transmembrane helix</keyword>
<dbReference type="OrthoDB" id="2376965at2"/>
<evidence type="ECO:0000256" key="7">
    <source>
        <dbReference type="SAM" id="Phobius"/>
    </source>
</evidence>
<comment type="subcellular location">
    <subcellularLocation>
        <location evidence="1">Cell membrane</location>
    </subcellularLocation>
</comment>
<dbReference type="Pfam" id="PF04347">
    <property type="entry name" value="FliO"/>
    <property type="match status" value="1"/>
</dbReference>
<keyword evidence="10" id="KW-1185">Reference proteome</keyword>
<evidence type="ECO:0000256" key="4">
    <source>
        <dbReference type="ARBA" id="ARBA00022989"/>
    </source>
</evidence>
<keyword evidence="2" id="KW-1003">Cell membrane</keyword>
<accession>A0A248TCQ1</accession>
<dbReference type="GO" id="GO:0016020">
    <property type="term" value="C:membrane"/>
    <property type="evidence" value="ECO:0007669"/>
    <property type="project" value="InterPro"/>
</dbReference>
<evidence type="ECO:0000256" key="8">
    <source>
        <dbReference type="SAM" id="SignalP"/>
    </source>
</evidence>
<proteinExistence type="predicted"/>
<evidence type="ECO:0000313" key="9">
    <source>
        <dbReference type="EMBL" id="ASV65944.1"/>
    </source>
</evidence>
<feature type="chain" id="PRO_5012445015" description="Flagellar biosynthesis protein FliZ" evidence="8">
    <location>
        <begin position="32"/>
        <end position="213"/>
    </location>
</feature>
<evidence type="ECO:0000256" key="2">
    <source>
        <dbReference type="ARBA" id="ARBA00022475"/>
    </source>
</evidence>
<gene>
    <name evidence="9" type="ORF">CKF48_00550</name>
</gene>